<dbReference type="GO" id="GO:0000049">
    <property type="term" value="F:tRNA binding"/>
    <property type="evidence" value="ECO:0007669"/>
    <property type="project" value="TreeGrafter"/>
</dbReference>
<dbReference type="PANTHER" id="PTHR12747:SF0">
    <property type="entry name" value="ELONGATOR COMPLEX PROTEIN 1"/>
    <property type="match status" value="1"/>
</dbReference>
<dbReference type="InterPro" id="IPR056166">
    <property type="entry name" value="TPR_ELP1"/>
</dbReference>
<feature type="compositionally biased region" description="Low complexity" evidence="1">
    <location>
        <begin position="408"/>
        <end position="427"/>
    </location>
</feature>
<dbReference type="InterPro" id="IPR006849">
    <property type="entry name" value="Elp1"/>
</dbReference>
<dbReference type="GO" id="GO:0002926">
    <property type="term" value="P:tRNA wobble base 5-methoxycarbonylmethyl-2-thiouridinylation"/>
    <property type="evidence" value="ECO:0007669"/>
    <property type="project" value="TreeGrafter"/>
</dbReference>
<dbReference type="GO" id="GO:0033588">
    <property type="term" value="C:elongator holoenzyme complex"/>
    <property type="evidence" value="ECO:0007669"/>
    <property type="project" value="InterPro"/>
</dbReference>
<feature type="domain" description="ELP1 three-helical bundle" evidence="4">
    <location>
        <begin position="340"/>
        <end position="499"/>
    </location>
</feature>
<dbReference type="Proteomes" id="UP000887566">
    <property type="component" value="Unplaced"/>
</dbReference>
<dbReference type="Pfam" id="PF23936">
    <property type="entry name" value="HB_ELP1"/>
    <property type="match status" value="1"/>
</dbReference>
<feature type="compositionally biased region" description="Basic residues" evidence="1">
    <location>
        <begin position="428"/>
        <end position="437"/>
    </location>
</feature>
<protein>
    <submittedName>
        <fullName evidence="6">Uncharacterized protein</fullName>
    </submittedName>
</protein>
<dbReference type="InterPro" id="IPR056167">
    <property type="entry name" value="A-sol_ELP1"/>
</dbReference>
<evidence type="ECO:0000313" key="5">
    <source>
        <dbReference type="Proteomes" id="UP000887566"/>
    </source>
</evidence>
<accession>A0A914XCB4</accession>
<dbReference type="GO" id="GO:0005829">
    <property type="term" value="C:cytosol"/>
    <property type="evidence" value="ECO:0007669"/>
    <property type="project" value="TreeGrafter"/>
</dbReference>
<feature type="domain" description="ELP1 TPR" evidence="2">
    <location>
        <begin position="168"/>
        <end position="328"/>
    </location>
</feature>
<evidence type="ECO:0000259" key="4">
    <source>
        <dbReference type="Pfam" id="PF23936"/>
    </source>
</evidence>
<reference evidence="6" key="1">
    <citation type="submission" date="2022-11" db="UniProtKB">
        <authorList>
            <consortium name="WormBaseParasite"/>
        </authorList>
    </citation>
    <scope>IDENTIFICATION</scope>
</reference>
<proteinExistence type="predicted"/>
<keyword evidence="5" id="KW-1185">Reference proteome</keyword>
<dbReference type="AlphaFoldDB" id="A0A914XCB4"/>
<evidence type="ECO:0000259" key="3">
    <source>
        <dbReference type="Pfam" id="PF23925"/>
    </source>
</evidence>
<evidence type="ECO:0000259" key="2">
    <source>
        <dbReference type="Pfam" id="PF23878"/>
    </source>
</evidence>
<name>A0A914XCB4_9BILA</name>
<dbReference type="Pfam" id="PF23925">
    <property type="entry name" value="A-sol_ELP1"/>
    <property type="match status" value="1"/>
</dbReference>
<dbReference type="Pfam" id="PF23878">
    <property type="entry name" value="TPR_ELP1"/>
    <property type="match status" value="1"/>
</dbReference>
<organism evidence="5 6">
    <name type="scientific">Plectus sambesii</name>
    <dbReference type="NCBI Taxonomy" id="2011161"/>
    <lineage>
        <taxon>Eukaryota</taxon>
        <taxon>Metazoa</taxon>
        <taxon>Ecdysozoa</taxon>
        <taxon>Nematoda</taxon>
        <taxon>Chromadorea</taxon>
        <taxon>Plectida</taxon>
        <taxon>Plectina</taxon>
        <taxon>Plectoidea</taxon>
        <taxon>Plectidae</taxon>
        <taxon>Plectus</taxon>
    </lineage>
</organism>
<dbReference type="WBParaSite" id="PSAMB.scaffold73size86561.g1511.t1">
    <property type="protein sequence ID" value="PSAMB.scaffold73size86561.g1511.t1"/>
    <property type="gene ID" value="PSAMB.scaffold73size86561.g1511"/>
</dbReference>
<feature type="domain" description="ELP1 alpha-solenoid" evidence="3">
    <location>
        <begin position="2"/>
        <end position="161"/>
    </location>
</feature>
<dbReference type="PANTHER" id="PTHR12747">
    <property type="entry name" value="ELONGATOR COMPLEX PROTEIN 1"/>
    <property type="match status" value="1"/>
</dbReference>
<evidence type="ECO:0000313" key="6">
    <source>
        <dbReference type="WBParaSite" id="PSAMB.scaffold73size86561.g1511.t1"/>
    </source>
</evidence>
<evidence type="ECO:0000256" key="1">
    <source>
        <dbReference type="SAM" id="MobiDB-lite"/>
    </source>
</evidence>
<sequence length="569" mass="64545">MAEFVEKISDPLLLNLFLMDLVDDDTTRSMYADFYASDKGNAPLTTAGKVDRVCRLVRQALDRLSIDEQRRRLTAILTTYAKLSRPEVDCALLRMKQVAALVESCDAATLIDEALRYLLYIVDAETLFNMALATYDLDLVLMVAERSQKDPKEYLPLLNKLRRMDASYMKYTIEMHLERFATALLHIEQCSEDHFPEAVDLIKKHQLFRESLQVFAKSDKYQTICSMYADHCNQKRQYAEAALLFQNAGELNKAFEAYCDGLLWRELIALAKQIGIDQARLTETLKHVATKLESHKRFEEAAEIYEHHLLAINSAVTSYCAAGAWAKALCATANSGQSELIEAIILPALKQRADQMTESAQRWTTELRTHCERLQIVRANKSNRLLTWVESGEADFAESEVYSEASTAISSTSTTSSMRSGQSMSSSRRPRRGHMERKKASMKEGSKYEDLARMGVVRQIIVDIDAAQDELGPLLTTLVRLRMNELGGKVQQEFCTLITYARSLLTDVWPAFWQAHLLPGPLEELYKGPDGIIRFPTAGAMPDRLAIEPQMIPPTIRSVFWELDMLRQL</sequence>
<dbReference type="InterPro" id="IPR056169">
    <property type="entry name" value="HB_ELP1"/>
</dbReference>
<feature type="region of interest" description="Disordered" evidence="1">
    <location>
        <begin position="408"/>
        <end position="446"/>
    </location>
</feature>